<accession>A0AAU9NMJ6</accession>
<keyword evidence="2" id="KW-1185">Reference proteome</keyword>
<sequence>MIDVEMASFSMMNIVIFVTMDENNFHYIDSVPEVMVSKVLASNRIIDIYKKIPKLGDTYISPSLQVVLDVGNVQQRSGVKRKKKVVEEAQASKESKEENQGFCD</sequence>
<reference evidence="1 2" key="1">
    <citation type="submission" date="2022-01" db="EMBL/GenBank/DDBJ databases">
        <authorList>
            <person name="Xiong W."/>
            <person name="Schranz E."/>
        </authorList>
    </citation>
    <scope>NUCLEOTIDE SEQUENCE [LARGE SCALE GENOMIC DNA]</scope>
</reference>
<evidence type="ECO:0000313" key="1">
    <source>
        <dbReference type="EMBL" id="CAH1439067.1"/>
    </source>
</evidence>
<gene>
    <name evidence="1" type="ORF">LVIROSA_LOCUS25292</name>
</gene>
<proteinExistence type="predicted"/>
<evidence type="ECO:0000313" key="2">
    <source>
        <dbReference type="Proteomes" id="UP001157418"/>
    </source>
</evidence>
<comment type="caution">
    <text evidence="1">The sequence shown here is derived from an EMBL/GenBank/DDBJ whole genome shotgun (WGS) entry which is preliminary data.</text>
</comment>
<organism evidence="1 2">
    <name type="scientific">Lactuca virosa</name>
    <dbReference type="NCBI Taxonomy" id="75947"/>
    <lineage>
        <taxon>Eukaryota</taxon>
        <taxon>Viridiplantae</taxon>
        <taxon>Streptophyta</taxon>
        <taxon>Embryophyta</taxon>
        <taxon>Tracheophyta</taxon>
        <taxon>Spermatophyta</taxon>
        <taxon>Magnoliopsida</taxon>
        <taxon>eudicotyledons</taxon>
        <taxon>Gunneridae</taxon>
        <taxon>Pentapetalae</taxon>
        <taxon>asterids</taxon>
        <taxon>campanulids</taxon>
        <taxon>Asterales</taxon>
        <taxon>Asteraceae</taxon>
        <taxon>Cichorioideae</taxon>
        <taxon>Cichorieae</taxon>
        <taxon>Lactucinae</taxon>
        <taxon>Lactuca</taxon>
    </lineage>
</organism>
<dbReference type="EMBL" id="CAKMRJ010004445">
    <property type="protein sequence ID" value="CAH1439067.1"/>
    <property type="molecule type" value="Genomic_DNA"/>
</dbReference>
<dbReference type="Proteomes" id="UP001157418">
    <property type="component" value="Unassembled WGS sequence"/>
</dbReference>
<protein>
    <submittedName>
        <fullName evidence="1">Uncharacterized protein</fullName>
    </submittedName>
</protein>
<name>A0AAU9NMJ6_9ASTR</name>
<dbReference type="AlphaFoldDB" id="A0AAU9NMJ6"/>